<dbReference type="InterPro" id="IPR010982">
    <property type="entry name" value="Lambda_DNA-bd_dom_sf"/>
</dbReference>
<evidence type="ECO:0000313" key="2">
    <source>
        <dbReference type="EMBL" id="UOF91027.1"/>
    </source>
</evidence>
<dbReference type="Proteomes" id="UP000830167">
    <property type="component" value="Chromosome"/>
</dbReference>
<dbReference type="InterPro" id="IPR001387">
    <property type="entry name" value="Cro/C1-type_HTH"/>
</dbReference>
<dbReference type="PROSITE" id="PS50943">
    <property type="entry name" value="HTH_CROC1"/>
    <property type="match status" value="1"/>
</dbReference>
<sequence length="220" mass="24863">MKLGTHIAERLQELMDERKISFEDLVQLAGIDKLWLRECTESGQLTNLNDVVKICKAFDVPLAYFVGEQVVEYGNGETNDALGYDLQGDQAPVALPVYRRFFANEQILTEENQCDEEWIAPGMKGEAQFITIADFTLTLPSEKEIHPGNRLLWACKRWPEHDGQIVATVYEEEAILGVLYQAEDCEQVVLKSIDDGQDLVLWPDEVVIIAICVGMIVEDE</sequence>
<name>A0ABY4CNK5_9BACL</name>
<gene>
    <name evidence="2" type="ORF">LSG31_01735</name>
</gene>
<organism evidence="2 3">
    <name type="scientific">Fodinisporobacter ferrooxydans</name>
    <dbReference type="NCBI Taxonomy" id="2901836"/>
    <lineage>
        <taxon>Bacteria</taxon>
        <taxon>Bacillati</taxon>
        <taxon>Bacillota</taxon>
        <taxon>Bacilli</taxon>
        <taxon>Bacillales</taxon>
        <taxon>Alicyclobacillaceae</taxon>
        <taxon>Fodinisporobacter</taxon>
    </lineage>
</organism>
<dbReference type="CDD" id="cd00093">
    <property type="entry name" value="HTH_XRE"/>
    <property type="match status" value="1"/>
</dbReference>
<dbReference type="SUPFAM" id="SSF47413">
    <property type="entry name" value="lambda repressor-like DNA-binding domains"/>
    <property type="match status" value="1"/>
</dbReference>
<evidence type="ECO:0000259" key="1">
    <source>
        <dbReference type="PROSITE" id="PS50943"/>
    </source>
</evidence>
<proteinExistence type="predicted"/>
<keyword evidence="3" id="KW-1185">Reference proteome</keyword>
<dbReference type="EMBL" id="CP089291">
    <property type="protein sequence ID" value="UOF91027.1"/>
    <property type="molecule type" value="Genomic_DNA"/>
</dbReference>
<feature type="domain" description="HTH cro/C1-type" evidence="1">
    <location>
        <begin position="41"/>
        <end position="65"/>
    </location>
</feature>
<dbReference type="RefSeq" id="WP_347437721.1">
    <property type="nucleotide sequence ID" value="NZ_CP089291.1"/>
</dbReference>
<evidence type="ECO:0000313" key="3">
    <source>
        <dbReference type="Proteomes" id="UP000830167"/>
    </source>
</evidence>
<protein>
    <submittedName>
        <fullName evidence="2">Helix-turn-helix domain-containing protein</fullName>
    </submittedName>
</protein>
<dbReference type="Gene3D" id="1.10.260.40">
    <property type="entry name" value="lambda repressor-like DNA-binding domains"/>
    <property type="match status" value="1"/>
</dbReference>
<accession>A0ABY4CNK5</accession>
<reference evidence="2" key="1">
    <citation type="submission" date="2021-12" db="EMBL/GenBank/DDBJ databases">
        <title>Alicyclobacillaceae gen. nov., sp. nov., isolated from chalcocite enrichment system.</title>
        <authorList>
            <person name="Jiang Z."/>
        </authorList>
    </citation>
    <scope>NUCLEOTIDE SEQUENCE</scope>
    <source>
        <strain evidence="2">MYW30-H2</strain>
    </source>
</reference>